<reference evidence="2 3" key="1">
    <citation type="submission" date="2019-01" db="EMBL/GenBank/DDBJ databases">
        <authorList>
            <person name="Sayadi A."/>
        </authorList>
    </citation>
    <scope>NUCLEOTIDE SEQUENCE [LARGE SCALE GENOMIC DNA]</scope>
</reference>
<evidence type="ECO:0000313" key="2">
    <source>
        <dbReference type="EMBL" id="VEN53042.1"/>
    </source>
</evidence>
<evidence type="ECO:0000256" key="1">
    <source>
        <dbReference type="SAM" id="MobiDB-lite"/>
    </source>
</evidence>
<organism evidence="2 3">
    <name type="scientific">Callosobruchus maculatus</name>
    <name type="common">Southern cowpea weevil</name>
    <name type="synonym">Pulse bruchid</name>
    <dbReference type="NCBI Taxonomy" id="64391"/>
    <lineage>
        <taxon>Eukaryota</taxon>
        <taxon>Metazoa</taxon>
        <taxon>Ecdysozoa</taxon>
        <taxon>Arthropoda</taxon>
        <taxon>Hexapoda</taxon>
        <taxon>Insecta</taxon>
        <taxon>Pterygota</taxon>
        <taxon>Neoptera</taxon>
        <taxon>Endopterygota</taxon>
        <taxon>Coleoptera</taxon>
        <taxon>Polyphaga</taxon>
        <taxon>Cucujiformia</taxon>
        <taxon>Chrysomeloidea</taxon>
        <taxon>Chrysomelidae</taxon>
        <taxon>Bruchinae</taxon>
        <taxon>Bruchini</taxon>
        <taxon>Callosobruchus</taxon>
    </lineage>
</organism>
<name>A0A653CYU4_CALMS</name>
<dbReference type="OrthoDB" id="6776038at2759"/>
<dbReference type="EMBL" id="CAACVG010009372">
    <property type="protein sequence ID" value="VEN53042.1"/>
    <property type="molecule type" value="Genomic_DNA"/>
</dbReference>
<sequence length="51" mass="5342">MMMSHGQPPPMGQYGTSPQHPQGRGNSPPAPGQEPTTSEDSDDSTPHPAMV</sequence>
<protein>
    <submittedName>
        <fullName evidence="2">Uncharacterized protein</fullName>
    </submittedName>
</protein>
<evidence type="ECO:0000313" key="3">
    <source>
        <dbReference type="Proteomes" id="UP000410492"/>
    </source>
</evidence>
<accession>A0A653CYU4</accession>
<keyword evidence="3" id="KW-1185">Reference proteome</keyword>
<feature type="region of interest" description="Disordered" evidence="1">
    <location>
        <begin position="1"/>
        <end position="51"/>
    </location>
</feature>
<dbReference type="Proteomes" id="UP000410492">
    <property type="component" value="Unassembled WGS sequence"/>
</dbReference>
<feature type="non-terminal residue" evidence="2">
    <location>
        <position position="51"/>
    </location>
</feature>
<dbReference type="AlphaFoldDB" id="A0A653CYU4"/>
<proteinExistence type="predicted"/>
<gene>
    <name evidence="2" type="ORF">CALMAC_LOCUS12979</name>
</gene>